<keyword evidence="3" id="KW-0808">Transferase</keyword>
<feature type="domain" description="RING-type" evidence="11">
    <location>
        <begin position="403"/>
        <end position="441"/>
    </location>
</feature>
<name>A0AAV6VQ04_9ARAC</name>
<dbReference type="GO" id="GO:0070936">
    <property type="term" value="P:protein K48-linked ubiquitination"/>
    <property type="evidence" value="ECO:0007669"/>
    <property type="project" value="TreeGrafter"/>
</dbReference>
<dbReference type="GO" id="GO:0061630">
    <property type="term" value="F:ubiquitin protein ligase activity"/>
    <property type="evidence" value="ECO:0007669"/>
    <property type="project" value="TreeGrafter"/>
</dbReference>
<accession>A0AAV6VQ04</accession>
<dbReference type="InterPro" id="IPR013083">
    <property type="entry name" value="Znf_RING/FYVE/PHD"/>
</dbReference>
<gene>
    <name evidence="13" type="ORF">JTE90_023500</name>
</gene>
<feature type="compositionally biased region" description="Polar residues" evidence="9">
    <location>
        <begin position="166"/>
        <end position="175"/>
    </location>
</feature>
<evidence type="ECO:0000313" key="14">
    <source>
        <dbReference type="Proteomes" id="UP000827092"/>
    </source>
</evidence>
<dbReference type="InterPro" id="IPR027370">
    <property type="entry name" value="Znf-RING_euk"/>
</dbReference>
<evidence type="ECO:0000259" key="11">
    <source>
        <dbReference type="PROSITE" id="PS50089"/>
    </source>
</evidence>
<dbReference type="GO" id="GO:0005829">
    <property type="term" value="C:cytosol"/>
    <property type="evidence" value="ECO:0007669"/>
    <property type="project" value="TreeGrafter"/>
</dbReference>
<evidence type="ECO:0000313" key="13">
    <source>
        <dbReference type="EMBL" id="KAG8198734.1"/>
    </source>
</evidence>
<evidence type="ECO:0000259" key="10">
    <source>
        <dbReference type="PROSITE" id="PS50006"/>
    </source>
</evidence>
<feature type="compositionally biased region" description="Basic residues" evidence="9">
    <location>
        <begin position="488"/>
        <end position="503"/>
    </location>
</feature>
<feature type="region of interest" description="Disordered" evidence="9">
    <location>
        <begin position="118"/>
        <end position="199"/>
    </location>
</feature>
<evidence type="ECO:0000256" key="1">
    <source>
        <dbReference type="ARBA" id="ARBA00005797"/>
    </source>
</evidence>
<dbReference type="SUPFAM" id="SSF57756">
    <property type="entry name" value="Retrovirus zinc finger-like domains"/>
    <property type="match status" value="1"/>
</dbReference>
<dbReference type="SMART" id="SM00240">
    <property type="entry name" value="FHA"/>
    <property type="match status" value="1"/>
</dbReference>
<feature type="domain" description="FHA" evidence="10">
    <location>
        <begin position="32"/>
        <end position="81"/>
    </location>
</feature>
<evidence type="ECO:0000256" key="5">
    <source>
        <dbReference type="ARBA" id="ARBA00022771"/>
    </source>
</evidence>
<dbReference type="PANTHER" id="PTHR15067:SF4">
    <property type="entry name" value="E3 UBIQUITIN-PROTEIN LIGASE RNF8"/>
    <property type="match status" value="1"/>
</dbReference>
<dbReference type="PROSITE" id="PS00518">
    <property type="entry name" value="ZF_RING_1"/>
    <property type="match status" value="1"/>
</dbReference>
<dbReference type="InterPro" id="IPR008984">
    <property type="entry name" value="SMAD_FHA_dom_sf"/>
</dbReference>
<dbReference type="GO" id="GO:0042393">
    <property type="term" value="F:histone binding"/>
    <property type="evidence" value="ECO:0007669"/>
    <property type="project" value="TreeGrafter"/>
</dbReference>
<dbReference type="GO" id="GO:0035861">
    <property type="term" value="C:site of double-strand break"/>
    <property type="evidence" value="ECO:0007669"/>
    <property type="project" value="TreeGrafter"/>
</dbReference>
<evidence type="ECO:0000256" key="6">
    <source>
        <dbReference type="ARBA" id="ARBA00022786"/>
    </source>
</evidence>
<organism evidence="13 14">
    <name type="scientific">Oedothorax gibbosus</name>
    <dbReference type="NCBI Taxonomy" id="931172"/>
    <lineage>
        <taxon>Eukaryota</taxon>
        <taxon>Metazoa</taxon>
        <taxon>Ecdysozoa</taxon>
        <taxon>Arthropoda</taxon>
        <taxon>Chelicerata</taxon>
        <taxon>Arachnida</taxon>
        <taxon>Araneae</taxon>
        <taxon>Araneomorphae</taxon>
        <taxon>Entelegynae</taxon>
        <taxon>Araneoidea</taxon>
        <taxon>Linyphiidae</taxon>
        <taxon>Erigoninae</taxon>
        <taxon>Oedothorax</taxon>
    </lineage>
</organism>
<dbReference type="CDD" id="cd00060">
    <property type="entry name" value="FHA"/>
    <property type="match status" value="1"/>
</dbReference>
<reference evidence="13 14" key="1">
    <citation type="journal article" date="2022" name="Nat. Ecol. Evol.">
        <title>A masculinizing supergene underlies an exaggerated male reproductive morph in a spider.</title>
        <authorList>
            <person name="Hendrickx F."/>
            <person name="De Corte Z."/>
            <person name="Sonet G."/>
            <person name="Van Belleghem S.M."/>
            <person name="Kostlbacher S."/>
            <person name="Vangestel C."/>
        </authorList>
    </citation>
    <scope>NUCLEOTIDE SEQUENCE [LARGE SCALE GENOMIC DNA]</scope>
    <source>
        <strain evidence="13">W744_W776</strain>
    </source>
</reference>
<dbReference type="InterPro" id="IPR000253">
    <property type="entry name" value="FHA_dom"/>
</dbReference>
<dbReference type="Pfam" id="PF13445">
    <property type="entry name" value="zf-RING_UBOX"/>
    <property type="match status" value="1"/>
</dbReference>
<dbReference type="AlphaFoldDB" id="A0AAV6VQ04"/>
<feature type="compositionally biased region" description="Basic residues" evidence="9">
    <location>
        <begin position="214"/>
        <end position="223"/>
    </location>
</feature>
<evidence type="ECO:0000256" key="3">
    <source>
        <dbReference type="ARBA" id="ARBA00022679"/>
    </source>
</evidence>
<dbReference type="SUPFAM" id="SSF57850">
    <property type="entry name" value="RING/U-box"/>
    <property type="match status" value="1"/>
</dbReference>
<dbReference type="InterPro" id="IPR036875">
    <property type="entry name" value="Znf_CCHC_sf"/>
</dbReference>
<dbReference type="GO" id="GO:0005634">
    <property type="term" value="C:nucleus"/>
    <property type="evidence" value="ECO:0007669"/>
    <property type="project" value="TreeGrafter"/>
</dbReference>
<evidence type="ECO:0000256" key="2">
    <source>
        <dbReference type="ARBA" id="ARBA00017908"/>
    </source>
</evidence>
<dbReference type="InterPro" id="IPR001878">
    <property type="entry name" value="Znf_CCHC"/>
</dbReference>
<feature type="region of interest" description="Disordered" evidence="9">
    <location>
        <begin position="480"/>
        <end position="513"/>
    </location>
</feature>
<evidence type="ECO:0000256" key="8">
    <source>
        <dbReference type="PROSITE-ProRule" id="PRU00047"/>
    </source>
</evidence>
<dbReference type="PROSITE" id="PS50089">
    <property type="entry name" value="ZF_RING_2"/>
    <property type="match status" value="1"/>
</dbReference>
<dbReference type="SUPFAM" id="SSF49879">
    <property type="entry name" value="SMAD/FHA domain"/>
    <property type="match status" value="1"/>
</dbReference>
<comment type="similarity">
    <text evidence="1">Belongs to the CHFR family.</text>
</comment>
<dbReference type="GO" id="GO:0003676">
    <property type="term" value="F:nucleic acid binding"/>
    <property type="evidence" value="ECO:0007669"/>
    <property type="project" value="InterPro"/>
</dbReference>
<dbReference type="InterPro" id="IPR001841">
    <property type="entry name" value="Znf_RING"/>
</dbReference>
<evidence type="ECO:0000256" key="7">
    <source>
        <dbReference type="ARBA" id="ARBA00022833"/>
    </source>
</evidence>
<dbReference type="GO" id="GO:0008270">
    <property type="term" value="F:zinc ion binding"/>
    <property type="evidence" value="ECO:0007669"/>
    <property type="project" value="UniProtKB-KW"/>
</dbReference>
<dbReference type="PROSITE" id="PS50006">
    <property type="entry name" value="FHA_DOMAIN"/>
    <property type="match status" value="1"/>
</dbReference>
<keyword evidence="6" id="KW-0833">Ubl conjugation pathway</keyword>
<dbReference type="GO" id="GO:0000151">
    <property type="term" value="C:ubiquitin ligase complex"/>
    <property type="evidence" value="ECO:0007669"/>
    <property type="project" value="TreeGrafter"/>
</dbReference>
<keyword evidence="5 8" id="KW-0863">Zinc-finger</keyword>
<feature type="region of interest" description="Disordered" evidence="9">
    <location>
        <begin position="365"/>
        <end position="391"/>
    </location>
</feature>
<feature type="domain" description="CCHC-type" evidence="12">
    <location>
        <begin position="552"/>
        <end position="567"/>
    </location>
</feature>
<dbReference type="Gene3D" id="3.30.40.10">
    <property type="entry name" value="Zinc/RING finger domain, C3HC4 (zinc finger)"/>
    <property type="match status" value="1"/>
</dbReference>
<dbReference type="Gene3D" id="2.60.200.20">
    <property type="match status" value="1"/>
</dbReference>
<dbReference type="GO" id="GO:0006302">
    <property type="term" value="P:double-strand break repair"/>
    <property type="evidence" value="ECO:0007669"/>
    <property type="project" value="TreeGrafter"/>
</dbReference>
<evidence type="ECO:0000259" key="12">
    <source>
        <dbReference type="PROSITE" id="PS50158"/>
    </source>
</evidence>
<dbReference type="Proteomes" id="UP000827092">
    <property type="component" value="Unassembled WGS sequence"/>
</dbReference>
<feature type="compositionally biased region" description="Polar residues" evidence="9">
    <location>
        <begin position="118"/>
        <end position="159"/>
    </location>
</feature>
<dbReference type="InterPro" id="IPR017907">
    <property type="entry name" value="Znf_RING_CS"/>
</dbReference>
<keyword evidence="4" id="KW-0479">Metal-binding</keyword>
<feature type="compositionally biased region" description="Low complexity" evidence="9">
    <location>
        <begin position="504"/>
        <end position="513"/>
    </location>
</feature>
<keyword evidence="14" id="KW-1185">Reference proteome</keyword>
<feature type="compositionally biased region" description="Basic and acidic residues" evidence="9">
    <location>
        <begin position="368"/>
        <end position="391"/>
    </location>
</feature>
<dbReference type="PANTHER" id="PTHR15067">
    <property type="entry name" value="E3 UBIQUITIN-PROTEIN LIGASE RNF8"/>
    <property type="match status" value="1"/>
</dbReference>
<dbReference type="GO" id="GO:0006511">
    <property type="term" value="P:ubiquitin-dependent protein catabolic process"/>
    <property type="evidence" value="ECO:0007669"/>
    <property type="project" value="TreeGrafter"/>
</dbReference>
<evidence type="ECO:0000256" key="9">
    <source>
        <dbReference type="SAM" id="MobiDB-lite"/>
    </source>
</evidence>
<dbReference type="SMART" id="SM00184">
    <property type="entry name" value="RING"/>
    <property type="match status" value="1"/>
</dbReference>
<keyword evidence="7" id="KW-0862">Zinc</keyword>
<dbReference type="PROSITE" id="PS50158">
    <property type="entry name" value="ZF_CCHC"/>
    <property type="match status" value="1"/>
</dbReference>
<sequence length="569" mass="63320">MASSADKPTTGHLKKIIGAPVGEMIPLYNKDVTVGRTKECDVRIRDPNVSRSHCILNYSPDGWSITDLGGINGTYLDSEKLVSHVQHPLKDGMGIYLGPPSDAPIAFVFIRSKNTEKASNTAKETLQSKDVSPQSDNSTDLQSTQSNLKKRSNPTNHSSQSKKHAPSTSNNQPVNLPTLCESKRSRPRPLSSDSDDASDVSICSLDSLRTRIRKMNSHKKIKSPVRDNVNVASTSASPPLRSSEPNFEYLPSTSSANQAPKVKKKSKKTSEGLKNMKETVPGAYRELETLFNDETDSLTDSVNGREDSESLLTNSTALEHANSATLPQTLENDLQCINNQAADTTLSDKMAQKEKMKEQIKRAKARMKLKEDEEKKKLEIEASTSKKDSSEKLGEMLEEELICNICTEVFIKATTLGCSHTFCEHCITLWKRKQKRCPICREVIASQTRILIMDNFIDKVVEKLDKDYQDKRKEVIASREAEKANEKVKKHKRKKASRSRNSRRSGSSSSRARSITNYLVPESTFRAFPVTHFPLGVPYLSSGSERDEDVYCYICGELGHPSVSCPSIM</sequence>
<dbReference type="Pfam" id="PF00498">
    <property type="entry name" value="FHA"/>
    <property type="match status" value="1"/>
</dbReference>
<proteinExistence type="inferred from homology"/>
<comment type="caution">
    <text evidence="13">The sequence shown here is derived from an EMBL/GenBank/DDBJ whole genome shotgun (WGS) entry which is preliminary data.</text>
</comment>
<protein>
    <recommendedName>
        <fullName evidence="2">E3 ubiquitin-protein ligase CHFR</fullName>
    </recommendedName>
</protein>
<evidence type="ECO:0000256" key="4">
    <source>
        <dbReference type="ARBA" id="ARBA00022723"/>
    </source>
</evidence>
<dbReference type="EMBL" id="JAFNEN010000036">
    <property type="protein sequence ID" value="KAG8198734.1"/>
    <property type="molecule type" value="Genomic_DNA"/>
</dbReference>
<feature type="region of interest" description="Disordered" evidence="9">
    <location>
        <begin position="214"/>
        <end position="274"/>
    </location>
</feature>